<dbReference type="EMBL" id="HBIN01000023">
    <property type="protein sequence ID" value="CAE0429639.1"/>
    <property type="molecule type" value="Transcribed_RNA"/>
</dbReference>
<dbReference type="SMART" id="SM00060">
    <property type="entry name" value="FN3"/>
    <property type="match status" value="2"/>
</dbReference>
<dbReference type="InterPro" id="IPR013766">
    <property type="entry name" value="Thioredoxin_domain"/>
</dbReference>
<dbReference type="SUPFAM" id="SSF49265">
    <property type="entry name" value="Fibronectin type III"/>
    <property type="match status" value="1"/>
</dbReference>
<dbReference type="Gene3D" id="3.40.30.10">
    <property type="entry name" value="Glutaredoxin"/>
    <property type="match status" value="1"/>
</dbReference>
<name>A0A7S3LFW5_9STRA</name>
<keyword evidence="3" id="KW-0560">Oxidoreductase</keyword>
<evidence type="ECO:0000256" key="6">
    <source>
        <dbReference type="ARBA" id="ARBA00047388"/>
    </source>
</evidence>
<keyword evidence="4" id="KW-0520">NAD</keyword>
<reference evidence="10" key="1">
    <citation type="submission" date="2021-01" db="EMBL/GenBank/DDBJ databases">
        <authorList>
            <person name="Corre E."/>
            <person name="Pelletier E."/>
            <person name="Niang G."/>
            <person name="Scheremetjew M."/>
            <person name="Finn R."/>
            <person name="Kale V."/>
            <person name="Holt S."/>
            <person name="Cochrane G."/>
            <person name="Meng A."/>
            <person name="Brown T."/>
            <person name="Cohen L."/>
        </authorList>
    </citation>
    <scope>NUCLEOTIDE SEQUENCE</scope>
    <source>
        <strain evidence="10">GSBS06</strain>
    </source>
</reference>
<comment type="catalytic activity">
    <reaction evidence="7">
        <text>[protein]-dithiol + NADP(+) = [protein]-disulfide + NADPH + H(+)</text>
        <dbReference type="Rhea" id="RHEA:18753"/>
        <dbReference type="Rhea" id="RHEA-COMP:10593"/>
        <dbReference type="Rhea" id="RHEA-COMP:10594"/>
        <dbReference type="ChEBI" id="CHEBI:15378"/>
        <dbReference type="ChEBI" id="CHEBI:29950"/>
        <dbReference type="ChEBI" id="CHEBI:50058"/>
        <dbReference type="ChEBI" id="CHEBI:57783"/>
        <dbReference type="ChEBI" id="CHEBI:58349"/>
        <dbReference type="EC" id="1.8.1.8"/>
    </reaction>
</comment>
<evidence type="ECO:0000256" key="4">
    <source>
        <dbReference type="ARBA" id="ARBA00023027"/>
    </source>
</evidence>
<comment type="similarity">
    <text evidence="5">Belongs to the nucleoredoxin family.</text>
</comment>
<dbReference type="EC" id="1.8.1.8" evidence="1"/>
<dbReference type="CDD" id="cd02964">
    <property type="entry name" value="TryX_like_family"/>
    <property type="match status" value="1"/>
</dbReference>
<dbReference type="InterPro" id="IPR036249">
    <property type="entry name" value="Thioredoxin-like_sf"/>
</dbReference>
<dbReference type="Gene3D" id="2.60.40.10">
    <property type="entry name" value="Immunoglobulins"/>
    <property type="match status" value="2"/>
</dbReference>
<feature type="domain" description="Fibronectin type-III" evidence="8">
    <location>
        <begin position="114"/>
        <end position="216"/>
    </location>
</feature>
<evidence type="ECO:0000256" key="7">
    <source>
        <dbReference type="ARBA" id="ARBA00047804"/>
    </source>
</evidence>
<dbReference type="PROSITE" id="PS50853">
    <property type="entry name" value="FN3"/>
    <property type="match status" value="2"/>
</dbReference>
<dbReference type="SUPFAM" id="SSF52833">
    <property type="entry name" value="Thioredoxin-like"/>
    <property type="match status" value="1"/>
</dbReference>
<evidence type="ECO:0000313" key="10">
    <source>
        <dbReference type="EMBL" id="CAE0429639.1"/>
    </source>
</evidence>
<feature type="domain" description="Thioredoxin" evidence="9">
    <location>
        <begin position="213"/>
        <end position="362"/>
    </location>
</feature>
<evidence type="ECO:0000259" key="8">
    <source>
        <dbReference type="PROSITE" id="PS50853"/>
    </source>
</evidence>
<gene>
    <name evidence="10" type="ORF">ASTO00021_LOCUS10</name>
</gene>
<dbReference type="InterPro" id="IPR003961">
    <property type="entry name" value="FN3_dom"/>
</dbReference>
<dbReference type="InterPro" id="IPR012336">
    <property type="entry name" value="Thioredoxin-like_fold"/>
</dbReference>
<protein>
    <recommendedName>
        <fullName evidence="1">protein-disulfide reductase</fullName>
        <ecNumber evidence="1">1.8.1.8</ecNumber>
    </recommendedName>
</protein>
<proteinExistence type="inferred from homology"/>
<evidence type="ECO:0000256" key="5">
    <source>
        <dbReference type="ARBA" id="ARBA00025782"/>
    </source>
</evidence>
<dbReference type="Pfam" id="PF00041">
    <property type="entry name" value="fn3"/>
    <property type="match status" value="1"/>
</dbReference>
<evidence type="ECO:0000256" key="2">
    <source>
        <dbReference type="ARBA" id="ARBA00022737"/>
    </source>
</evidence>
<evidence type="ECO:0000256" key="1">
    <source>
        <dbReference type="ARBA" id="ARBA00012612"/>
    </source>
</evidence>
<dbReference type="Pfam" id="PF13905">
    <property type="entry name" value="Thioredoxin_8"/>
    <property type="match status" value="1"/>
</dbReference>
<evidence type="ECO:0000259" key="9">
    <source>
        <dbReference type="PROSITE" id="PS51352"/>
    </source>
</evidence>
<dbReference type="PANTHER" id="PTHR13871:SF96">
    <property type="entry name" value="THIOREDOXIN DOMAIN-CONTAINING PROTEIN"/>
    <property type="match status" value="1"/>
</dbReference>
<dbReference type="PROSITE" id="PS51352">
    <property type="entry name" value="THIOREDOXIN_2"/>
    <property type="match status" value="1"/>
</dbReference>
<dbReference type="GO" id="GO:0047134">
    <property type="term" value="F:protein-disulfide reductase [NAD(P)H] activity"/>
    <property type="evidence" value="ECO:0007669"/>
    <property type="project" value="UniProtKB-EC"/>
</dbReference>
<dbReference type="InterPro" id="IPR052259">
    <property type="entry name" value="Nucleoredoxin-like"/>
</dbReference>
<evidence type="ECO:0000256" key="3">
    <source>
        <dbReference type="ARBA" id="ARBA00023002"/>
    </source>
</evidence>
<dbReference type="InterPro" id="IPR013783">
    <property type="entry name" value="Ig-like_fold"/>
</dbReference>
<comment type="catalytic activity">
    <reaction evidence="6">
        <text>[protein]-dithiol + NAD(+) = [protein]-disulfide + NADH + H(+)</text>
        <dbReference type="Rhea" id="RHEA:18749"/>
        <dbReference type="Rhea" id="RHEA-COMP:10593"/>
        <dbReference type="Rhea" id="RHEA-COMP:10594"/>
        <dbReference type="ChEBI" id="CHEBI:15378"/>
        <dbReference type="ChEBI" id="CHEBI:29950"/>
        <dbReference type="ChEBI" id="CHEBI:50058"/>
        <dbReference type="ChEBI" id="CHEBI:57540"/>
        <dbReference type="ChEBI" id="CHEBI:57945"/>
        <dbReference type="EC" id="1.8.1.8"/>
    </reaction>
</comment>
<feature type="domain" description="Fibronectin type-III" evidence="8">
    <location>
        <begin position="20"/>
        <end position="108"/>
    </location>
</feature>
<sequence length="362" mass="40602">MGQEEFECSSGVCRRVGVKSPLRLGVFDVGTDYVLLEWNSTGSGFTNFQVDIHDPEWRELSKSLKGPFIKKKGLQPSTEYSFRIRGFDDKSGKWGEFSDVVSVATLSSDAINLKPTNVKVVFKEVMDDGSNNKMKIEWNGPTGNTDVESYALEYRQMSETGKPWILASDKIKHTQVIKKNISPGSDWVFRVRARYSNSNNWGPWSSPTEPTSTVYLQKAFVNLLGNDNGTLVKGSQLSPVYSSSLAGKIVALYFSASWCPPCRQFTPMLIQFYNSLVASGQPFEVIFVSADRDEASFKEYFKKMPWLAIKYSSPRRQGIQASYQVNGIPNLKVFGPNGNLISANAVQEPLNYSTFQRWQSMA</sequence>
<organism evidence="10">
    <name type="scientific">Aplanochytrium stocchinoi</name>
    <dbReference type="NCBI Taxonomy" id="215587"/>
    <lineage>
        <taxon>Eukaryota</taxon>
        <taxon>Sar</taxon>
        <taxon>Stramenopiles</taxon>
        <taxon>Bigyra</taxon>
        <taxon>Labyrinthulomycetes</taxon>
        <taxon>Thraustochytrida</taxon>
        <taxon>Thraustochytriidae</taxon>
        <taxon>Aplanochytrium</taxon>
    </lineage>
</organism>
<dbReference type="CDD" id="cd00063">
    <property type="entry name" value="FN3"/>
    <property type="match status" value="2"/>
</dbReference>
<accession>A0A7S3LFW5</accession>
<dbReference type="InterPro" id="IPR036116">
    <property type="entry name" value="FN3_sf"/>
</dbReference>
<dbReference type="PANTHER" id="PTHR13871">
    <property type="entry name" value="THIOREDOXIN"/>
    <property type="match status" value="1"/>
</dbReference>
<dbReference type="AlphaFoldDB" id="A0A7S3LFW5"/>
<keyword evidence="2" id="KW-0677">Repeat</keyword>